<sequence length="149" mass="16470">MNVCDDEVQCDGMSEGDLKASLNGLQSGVLIEPEEISKVLPNIATKAVQPSDDVDIAISTEACVASARAPSNSSELSSNEYETDYANINIVKQQLPTTPPKPLREQIQQLCQHNFSALLDFSWYRMEAKMLQDVTIVLEFFAKQTEENS</sequence>
<organism evidence="1 2">
    <name type="scientific">Dreissena polymorpha</name>
    <name type="common">Zebra mussel</name>
    <name type="synonym">Mytilus polymorpha</name>
    <dbReference type="NCBI Taxonomy" id="45954"/>
    <lineage>
        <taxon>Eukaryota</taxon>
        <taxon>Metazoa</taxon>
        <taxon>Spiralia</taxon>
        <taxon>Lophotrochozoa</taxon>
        <taxon>Mollusca</taxon>
        <taxon>Bivalvia</taxon>
        <taxon>Autobranchia</taxon>
        <taxon>Heteroconchia</taxon>
        <taxon>Euheterodonta</taxon>
        <taxon>Imparidentia</taxon>
        <taxon>Neoheterodontei</taxon>
        <taxon>Myida</taxon>
        <taxon>Dreissenoidea</taxon>
        <taxon>Dreissenidae</taxon>
        <taxon>Dreissena</taxon>
    </lineage>
</organism>
<dbReference type="Proteomes" id="UP000828390">
    <property type="component" value="Unassembled WGS sequence"/>
</dbReference>
<name>A0A9D3Z254_DREPO</name>
<dbReference type="EMBL" id="JAIWYP010000014">
    <property type="protein sequence ID" value="KAH3709511.1"/>
    <property type="molecule type" value="Genomic_DNA"/>
</dbReference>
<reference evidence="1" key="1">
    <citation type="journal article" date="2019" name="bioRxiv">
        <title>The Genome of the Zebra Mussel, Dreissena polymorpha: A Resource for Invasive Species Research.</title>
        <authorList>
            <person name="McCartney M.A."/>
            <person name="Auch B."/>
            <person name="Kono T."/>
            <person name="Mallez S."/>
            <person name="Zhang Y."/>
            <person name="Obille A."/>
            <person name="Becker A."/>
            <person name="Abrahante J.E."/>
            <person name="Garbe J."/>
            <person name="Badalamenti J.P."/>
            <person name="Herman A."/>
            <person name="Mangelson H."/>
            <person name="Liachko I."/>
            <person name="Sullivan S."/>
            <person name="Sone E.D."/>
            <person name="Koren S."/>
            <person name="Silverstein K.A.T."/>
            <person name="Beckman K.B."/>
            <person name="Gohl D.M."/>
        </authorList>
    </citation>
    <scope>NUCLEOTIDE SEQUENCE</scope>
    <source>
        <strain evidence="1">Duluth1</strain>
        <tissue evidence="1">Whole animal</tissue>
    </source>
</reference>
<protein>
    <submittedName>
        <fullName evidence="1">Uncharacterized protein</fullName>
    </submittedName>
</protein>
<keyword evidence="2" id="KW-1185">Reference proteome</keyword>
<proteinExistence type="predicted"/>
<evidence type="ECO:0000313" key="1">
    <source>
        <dbReference type="EMBL" id="KAH3709511.1"/>
    </source>
</evidence>
<evidence type="ECO:0000313" key="2">
    <source>
        <dbReference type="Proteomes" id="UP000828390"/>
    </source>
</evidence>
<reference evidence="1" key="2">
    <citation type="submission" date="2020-11" db="EMBL/GenBank/DDBJ databases">
        <authorList>
            <person name="McCartney M.A."/>
            <person name="Auch B."/>
            <person name="Kono T."/>
            <person name="Mallez S."/>
            <person name="Becker A."/>
            <person name="Gohl D.M."/>
            <person name="Silverstein K.A.T."/>
            <person name="Koren S."/>
            <person name="Bechman K.B."/>
            <person name="Herman A."/>
            <person name="Abrahante J.E."/>
            <person name="Garbe J."/>
        </authorList>
    </citation>
    <scope>NUCLEOTIDE SEQUENCE</scope>
    <source>
        <strain evidence="1">Duluth1</strain>
        <tissue evidence="1">Whole animal</tissue>
    </source>
</reference>
<comment type="caution">
    <text evidence="1">The sequence shown here is derived from an EMBL/GenBank/DDBJ whole genome shotgun (WGS) entry which is preliminary data.</text>
</comment>
<accession>A0A9D3Z254</accession>
<gene>
    <name evidence="1" type="ORF">DPMN_068974</name>
</gene>
<dbReference type="AlphaFoldDB" id="A0A9D3Z254"/>